<dbReference type="VEuPathDB" id="MicrosporidiaDB:NEQG_01043"/>
<dbReference type="EMBL" id="GL870877">
    <property type="protein sequence ID" value="EIJ89224.1"/>
    <property type="molecule type" value="Genomic_DNA"/>
</dbReference>
<accession>I3EJ27</accession>
<name>I3EJ27_NEMP3</name>
<sequence length="155" mass="17260">MWYDTLCSLGANTYRKEVCGYLRSEKRKEWKFISDDSAEISDLCSKLQQELSLPVESGAPSTPIIKIAEEIKLFAGEEVLYAGIDQVIIEPRHMTECTESNTTINSINTTDNPLKYITGCTGSNKESSVIINSESDAGDNTQSVISNKGFIFYIR</sequence>
<dbReference type="Proteomes" id="UP000002872">
    <property type="component" value="Unassembled WGS sequence"/>
</dbReference>
<protein>
    <submittedName>
        <fullName evidence="1">Uncharacterized protein</fullName>
    </submittedName>
</protein>
<proteinExistence type="predicted"/>
<reference evidence="1" key="1">
    <citation type="submission" date="2011-01" db="EMBL/GenBank/DDBJ databases">
        <title>The Genome Sequence of Nematocida parisii strain ERTm3.</title>
        <authorList>
            <consortium name="The Broad Institute Genome Sequencing Platform"/>
            <consortium name="The Broad Institute Genome Sequencing Center for Infectious Disease"/>
            <person name="Cuomo C."/>
            <person name="Troemel E."/>
            <person name="Young S.K."/>
            <person name="Zeng Q."/>
            <person name="Gargeya S."/>
            <person name="Fitzgerald M."/>
            <person name="Haas B."/>
            <person name="Abouelleil A."/>
            <person name="Alvarado L."/>
            <person name="Arachchi H.M."/>
            <person name="Berlin A."/>
            <person name="Chapman S.B."/>
            <person name="Gearin G."/>
            <person name="Goldberg J."/>
            <person name="Griggs A."/>
            <person name="Gujja S."/>
            <person name="Hansen M."/>
            <person name="Heiman D."/>
            <person name="Howarth C."/>
            <person name="Larimer J."/>
            <person name="Lui A."/>
            <person name="MacDonald P.J.P."/>
            <person name="McCowen C."/>
            <person name="Montmayeur A."/>
            <person name="Murphy C."/>
            <person name="Neiman D."/>
            <person name="Pearson M."/>
            <person name="Priest M."/>
            <person name="Roberts A."/>
            <person name="Saif S."/>
            <person name="Shea T."/>
            <person name="Sisk P."/>
            <person name="Stolte C."/>
            <person name="Sykes S."/>
            <person name="Wortman J."/>
            <person name="Nusbaum C."/>
            <person name="Birren B."/>
        </authorList>
    </citation>
    <scope>NUCLEOTIDE SEQUENCE</scope>
    <source>
        <strain evidence="1">ERTm3</strain>
    </source>
</reference>
<organism evidence="1 2">
    <name type="scientific">Nematocida parisii (strain ERTm3)</name>
    <name type="common">Nematode killer fungus</name>
    <dbReference type="NCBI Taxonomy" id="935791"/>
    <lineage>
        <taxon>Eukaryota</taxon>
        <taxon>Fungi</taxon>
        <taxon>Fungi incertae sedis</taxon>
        <taxon>Microsporidia</taxon>
        <taxon>Nematocida</taxon>
    </lineage>
</organism>
<evidence type="ECO:0000313" key="2">
    <source>
        <dbReference type="Proteomes" id="UP000002872"/>
    </source>
</evidence>
<dbReference type="HOGENOM" id="CLU_111664_0_0_1"/>
<keyword evidence="2" id="KW-1185">Reference proteome</keyword>
<dbReference type="OrthoDB" id="10356628at2759"/>
<dbReference type="AlphaFoldDB" id="I3EJ27"/>
<dbReference type="InParanoid" id="I3EJ27"/>
<gene>
    <name evidence="1" type="ORF">NEQG_01043</name>
</gene>
<evidence type="ECO:0000313" key="1">
    <source>
        <dbReference type="EMBL" id="EIJ89224.1"/>
    </source>
</evidence>